<evidence type="ECO:0000256" key="5">
    <source>
        <dbReference type="ARBA" id="ARBA00022786"/>
    </source>
</evidence>
<dbReference type="GO" id="GO:0016567">
    <property type="term" value="P:protein ubiquitination"/>
    <property type="evidence" value="ECO:0007669"/>
    <property type="project" value="InterPro"/>
</dbReference>
<dbReference type="GO" id="GO:0004842">
    <property type="term" value="F:ubiquitin-protein transferase activity"/>
    <property type="evidence" value="ECO:0007669"/>
    <property type="project" value="InterPro"/>
</dbReference>
<dbReference type="CDD" id="cd22584">
    <property type="entry name" value="Rcat_RBR_unk"/>
    <property type="match status" value="1"/>
</dbReference>
<dbReference type="AlphaFoldDB" id="A0A6A5KBH9"/>
<keyword evidence="3" id="KW-0677">Repeat</keyword>
<dbReference type="Proteomes" id="UP000800040">
    <property type="component" value="Unassembled WGS sequence"/>
</dbReference>
<dbReference type="PROSITE" id="PS51873">
    <property type="entry name" value="TRIAD"/>
    <property type="match status" value="1"/>
</dbReference>
<dbReference type="InterPro" id="IPR031127">
    <property type="entry name" value="E3_UB_ligase_RBR"/>
</dbReference>
<keyword evidence="10" id="KW-1185">Reference proteome</keyword>
<organism evidence="9 10">
    <name type="scientific">Decorospora gaudefroyi</name>
    <dbReference type="NCBI Taxonomy" id="184978"/>
    <lineage>
        <taxon>Eukaryota</taxon>
        <taxon>Fungi</taxon>
        <taxon>Dikarya</taxon>
        <taxon>Ascomycota</taxon>
        <taxon>Pezizomycotina</taxon>
        <taxon>Dothideomycetes</taxon>
        <taxon>Pleosporomycetidae</taxon>
        <taxon>Pleosporales</taxon>
        <taxon>Pleosporineae</taxon>
        <taxon>Pleosporaceae</taxon>
        <taxon>Decorospora</taxon>
    </lineage>
</organism>
<protein>
    <recommendedName>
        <fullName evidence="8">RING-type domain-containing protein</fullName>
    </recommendedName>
</protein>
<feature type="compositionally biased region" description="Acidic residues" evidence="7">
    <location>
        <begin position="356"/>
        <end position="372"/>
    </location>
</feature>
<name>A0A6A5KBH9_9PLEO</name>
<dbReference type="OrthoDB" id="10009520at2759"/>
<sequence length="652" mass="71056">MGSKFSRALRPHVTTAAASPIAPTQHPDIDGTNADENCQEASPHLPRTFGRDDINIAASSTTPTLTTRRDSAPASPAAIAVSSTVMEQLPERAAAFNLFLAEHRLMSIQYADTDPDAPTTIAPPTAPTRSPILFEDLDVQCIICCEQLPKHSDPKHAKEVIRPCICSSTFCAPCIKNMFITACKDTTRMPPRCCTQIQLRYAKPYLTHEETGEFKAKYEEWLTPKPFYCPVPTCSAFIPERLLPIQTRAKGKRADSGIGTPTSKSFACPTCDAGICGDCRQVAHPNSLCNVSEFGVDAETTELLKSWGYKQCPKCGHGLKRMWGCNHMECRCGAHFCYVCLGKLDDCDGGCADEEDYSDDDGEDEGLDDAEENALPPAENTSLDPANIPATGESPSTDPLLPVTPTQPIPRPRNLDAGGHNYWEESNIDFGDEPTGDIQNRSWNCTHNFSTYQMPLAKALAEDPSTAEMECVKCWCTIHAEIIPPVNAKKNENAKVVPATGRLRRGGRGRYLTPRGLFRADATIGTAPHLTTTLASALSQSVPDRQSWPMEDVRYSASDRVVDTYGNVIETTEVGLRRRASDGEIMRNSIENGLGDEVTTTSRTSSSNVFPSATPAKFSFAYECSCGLLLCASCKDDVMAVQDIKQGEDSEE</sequence>
<evidence type="ECO:0000256" key="6">
    <source>
        <dbReference type="ARBA" id="ARBA00022833"/>
    </source>
</evidence>
<dbReference type="EMBL" id="ML975344">
    <property type="protein sequence ID" value="KAF1832222.1"/>
    <property type="molecule type" value="Genomic_DNA"/>
</dbReference>
<evidence type="ECO:0000256" key="2">
    <source>
        <dbReference type="ARBA" id="ARBA00022723"/>
    </source>
</evidence>
<proteinExistence type="predicted"/>
<reference evidence="9" key="1">
    <citation type="submission" date="2020-01" db="EMBL/GenBank/DDBJ databases">
        <authorList>
            <consortium name="DOE Joint Genome Institute"/>
            <person name="Haridas S."/>
            <person name="Albert R."/>
            <person name="Binder M."/>
            <person name="Bloem J."/>
            <person name="Labutti K."/>
            <person name="Salamov A."/>
            <person name="Andreopoulos B."/>
            <person name="Baker S.E."/>
            <person name="Barry K."/>
            <person name="Bills G."/>
            <person name="Bluhm B.H."/>
            <person name="Cannon C."/>
            <person name="Castanera R."/>
            <person name="Culley D.E."/>
            <person name="Daum C."/>
            <person name="Ezra D."/>
            <person name="Gonzalez J.B."/>
            <person name="Henrissat B."/>
            <person name="Kuo A."/>
            <person name="Liang C."/>
            <person name="Lipzen A."/>
            <person name="Lutzoni F."/>
            <person name="Magnuson J."/>
            <person name="Mondo S."/>
            <person name="Nolan M."/>
            <person name="Ohm R."/>
            <person name="Pangilinan J."/>
            <person name="Park H.-J."/>
            <person name="Ramirez L."/>
            <person name="Alfaro M."/>
            <person name="Sun H."/>
            <person name="Tritt A."/>
            <person name="Yoshinaga Y."/>
            <person name="Zwiers L.-H."/>
            <person name="Turgeon B.G."/>
            <person name="Goodwin S.B."/>
            <person name="Spatafora J.W."/>
            <person name="Crous P.W."/>
            <person name="Grigoriev I.V."/>
        </authorList>
    </citation>
    <scope>NUCLEOTIDE SEQUENCE</scope>
    <source>
        <strain evidence="9">P77</strain>
    </source>
</reference>
<dbReference type="Pfam" id="PF26200">
    <property type="entry name" value="Rcat_RNF216"/>
    <property type="match status" value="1"/>
</dbReference>
<keyword evidence="2" id="KW-0479">Metal-binding</keyword>
<evidence type="ECO:0000256" key="1">
    <source>
        <dbReference type="ARBA" id="ARBA00022679"/>
    </source>
</evidence>
<evidence type="ECO:0000313" key="9">
    <source>
        <dbReference type="EMBL" id="KAF1832222.1"/>
    </source>
</evidence>
<keyword evidence="1" id="KW-0808">Transferase</keyword>
<evidence type="ECO:0000256" key="7">
    <source>
        <dbReference type="SAM" id="MobiDB-lite"/>
    </source>
</evidence>
<feature type="region of interest" description="Disordered" evidence="7">
    <location>
        <begin position="356"/>
        <end position="413"/>
    </location>
</feature>
<accession>A0A6A5KBH9</accession>
<dbReference type="SUPFAM" id="SSF57850">
    <property type="entry name" value="RING/U-box"/>
    <property type="match status" value="1"/>
</dbReference>
<keyword evidence="4" id="KW-0863">Zinc-finger</keyword>
<feature type="region of interest" description="Disordered" evidence="7">
    <location>
        <begin position="1"/>
        <end position="54"/>
    </location>
</feature>
<keyword evidence="6" id="KW-0862">Zinc</keyword>
<feature type="domain" description="RING-type" evidence="8">
    <location>
        <begin position="137"/>
        <end position="355"/>
    </location>
</feature>
<dbReference type="GO" id="GO:0008270">
    <property type="term" value="F:zinc ion binding"/>
    <property type="evidence" value="ECO:0007669"/>
    <property type="project" value="UniProtKB-KW"/>
</dbReference>
<evidence type="ECO:0000256" key="4">
    <source>
        <dbReference type="ARBA" id="ARBA00022771"/>
    </source>
</evidence>
<dbReference type="InterPro" id="IPR044066">
    <property type="entry name" value="TRIAD_supradom"/>
</dbReference>
<evidence type="ECO:0000256" key="3">
    <source>
        <dbReference type="ARBA" id="ARBA00022737"/>
    </source>
</evidence>
<dbReference type="Gene3D" id="1.20.120.1750">
    <property type="match status" value="1"/>
</dbReference>
<evidence type="ECO:0000313" key="10">
    <source>
        <dbReference type="Proteomes" id="UP000800040"/>
    </source>
</evidence>
<keyword evidence="5" id="KW-0833">Ubl conjugation pathway</keyword>
<evidence type="ECO:0000259" key="8">
    <source>
        <dbReference type="PROSITE" id="PS51873"/>
    </source>
</evidence>
<gene>
    <name evidence="9" type="ORF">BDW02DRAFT_590613</name>
</gene>
<dbReference type="PANTHER" id="PTHR11685">
    <property type="entry name" value="RBR FAMILY RING FINGER AND IBR DOMAIN-CONTAINING"/>
    <property type="match status" value="1"/>
</dbReference>